<accession>A0A6J6C446</accession>
<dbReference type="InterPro" id="IPR019756">
    <property type="entry name" value="Pept_S26A_signal_pept_1_Ser-AS"/>
</dbReference>
<dbReference type="EMBL" id="CAFABD010000025">
    <property type="protein sequence ID" value="CAB4819589.1"/>
    <property type="molecule type" value="Genomic_DNA"/>
</dbReference>
<dbReference type="CDD" id="cd06530">
    <property type="entry name" value="S26_SPase_I"/>
    <property type="match status" value="1"/>
</dbReference>
<keyword evidence="3" id="KW-0999">Mitochondrion inner membrane</keyword>
<dbReference type="EMBL" id="CAEZWZ010000052">
    <property type="protein sequence ID" value="CAB4670533.1"/>
    <property type="molecule type" value="Genomic_DNA"/>
</dbReference>
<keyword evidence="2" id="KW-0645">Protease</keyword>
<evidence type="ECO:0000313" key="10">
    <source>
        <dbReference type="EMBL" id="CAB4819589.1"/>
    </source>
</evidence>
<evidence type="ECO:0000313" key="9">
    <source>
        <dbReference type="EMBL" id="CAB4670533.1"/>
    </source>
</evidence>
<dbReference type="InterPro" id="IPR019533">
    <property type="entry name" value="Peptidase_S26"/>
</dbReference>
<dbReference type="GO" id="GO:0004252">
    <property type="term" value="F:serine-type endopeptidase activity"/>
    <property type="evidence" value="ECO:0007669"/>
    <property type="project" value="InterPro"/>
</dbReference>
<dbReference type="EMBL" id="CAEZSM010000094">
    <property type="protein sequence ID" value="CAB4546052.1"/>
    <property type="molecule type" value="Genomic_DNA"/>
</dbReference>
<dbReference type="PANTHER" id="PTHR12383:SF16">
    <property type="entry name" value="MITOCHONDRIAL INNER MEMBRANE PROTEASE SUBUNIT 1"/>
    <property type="match status" value="1"/>
</dbReference>
<proteinExistence type="predicted"/>
<evidence type="ECO:0000256" key="6">
    <source>
        <dbReference type="ARBA" id="ARBA00023136"/>
    </source>
</evidence>
<dbReference type="GO" id="GO:0006465">
    <property type="term" value="P:signal peptide processing"/>
    <property type="evidence" value="ECO:0007669"/>
    <property type="project" value="InterPro"/>
</dbReference>
<feature type="domain" description="Peptidase S26" evidence="7">
    <location>
        <begin position="4"/>
        <end position="58"/>
    </location>
</feature>
<evidence type="ECO:0000313" key="12">
    <source>
        <dbReference type="EMBL" id="CAB5007025.1"/>
    </source>
</evidence>
<reference evidence="8" key="1">
    <citation type="submission" date="2020-05" db="EMBL/GenBank/DDBJ databases">
        <authorList>
            <person name="Chiriac C."/>
            <person name="Salcher M."/>
            <person name="Ghai R."/>
            <person name="Kavagutti S V."/>
        </authorList>
    </citation>
    <scope>NUCLEOTIDE SEQUENCE</scope>
</reference>
<dbReference type="GO" id="GO:0005743">
    <property type="term" value="C:mitochondrial inner membrane"/>
    <property type="evidence" value="ECO:0007669"/>
    <property type="project" value="UniProtKB-SubCell"/>
</dbReference>
<feature type="domain" description="Peptidase S26" evidence="7">
    <location>
        <begin position="63"/>
        <end position="98"/>
    </location>
</feature>
<dbReference type="Gene3D" id="2.10.109.10">
    <property type="entry name" value="Umud Fragment, subunit A"/>
    <property type="match status" value="1"/>
</dbReference>
<sequence length="102" mass="11931">MSKFGTVGVSGQSMQPTFSDGDWLFVRWLHGQTASLERGAIVVIEREERPGIFLVKRIQKFHSGRYWVEGDSTESTDSRQWGWISPHEIRAKVLFRYWRSKK</sequence>
<evidence type="ECO:0000313" key="11">
    <source>
        <dbReference type="EMBL" id="CAB4991939.1"/>
    </source>
</evidence>
<evidence type="ECO:0000256" key="3">
    <source>
        <dbReference type="ARBA" id="ARBA00022792"/>
    </source>
</evidence>
<keyword evidence="6" id="KW-0472">Membrane</keyword>
<dbReference type="InterPro" id="IPR036286">
    <property type="entry name" value="LexA/Signal_pep-like_sf"/>
</dbReference>
<evidence type="ECO:0000256" key="5">
    <source>
        <dbReference type="ARBA" id="ARBA00023128"/>
    </source>
</evidence>
<comment type="subcellular location">
    <subcellularLocation>
        <location evidence="1">Mitochondrion inner membrane</location>
    </subcellularLocation>
</comment>
<dbReference type="EMBL" id="CAFBPH010000028">
    <property type="protein sequence ID" value="CAB5007025.1"/>
    <property type="molecule type" value="Genomic_DNA"/>
</dbReference>
<evidence type="ECO:0000313" key="13">
    <source>
        <dbReference type="EMBL" id="CAB5110578.1"/>
    </source>
</evidence>
<keyword evidence="5" id="KW-0496">Mitochondrion</keyword>
<dbReference type="AlphaFoldDB" id="A0A6J6C446"/>
<dbReference type="EMBL" id="CAFBRW010000013">
    <property type="protein sequence ID" value="CAB5110578.1"/>
    <property type="molecule type" value="Genomic_DNA"/>
</dbReference>
<dbReference type="PROSITE" id="PS00501">
    <property type="entry name" value="SPASE_I_1"/>
    <property type="match status" value="1"/>
</dbReference>
<evidence type="ECO:0000259" key="7">
    <source>
        <dbReference type="Pfam" id="PF10502"/>
    </source>
</evidence>
<evidence type="ECO:0000313" key="8">
    <source>
        <dbReference type="EMBL" id="CAB4546052.1"/>
    </source>
</evidence>
<dbReference type="EMBL" id="CAFBOX010000023">
    <property type="protein sequence ID" value="CAB4991939.1"/>
    <property type="molecule type" value="Genomic_DNA"/>
</dbReference>
<dbReference type="PANTHER" id="PTHR12383">
    <property type="entry name" value="PROTEASE FAMILY S26 MITOCHONDRIAL INNER MEMBRANE PROTEASE-RELATED"/>
    <property type="match status" value="1"/>
</dbReference>
<protein>
    <submittedName>
        <fullName evidence="8">Unannotated protein</fullName>
    </submittedName>
</protein>
<dbReference type="InterPro" id="IPR052064">
    <property type="entry name" value="Mito_IMP1_subunit"/>
</dbReference>
<dbReference type="Pfam" id="PF10502">
    <property type="entry name" value="Peptidase_S26"/>
    <property type="match status" value="2"/>
</dbReference>
<evidence type="ECO:0000256" key="1">
    <source>
        <dbReference type="ARBA" id="ARBA00004273"/>
    </source>
</evidence>
<evidence type="ECO:0000256" key="2">
    <source>
        <dbReference type="ARBA" id="ARBA00022670"/>
    </source>
</evidence>
<keyword evidence="4" id="KW-0378">Hydrolase</keyword>
<dbReference type="SUPFAM" id="SSF51306">
    <property type="entry name" value="LexA/Signal peptidase"/>
    <property type="match status" value="1"/>
</dbReference>
<name>A0A6J6C446_9ZZZZ</name>
<evidence type="ECO:0000256" key="4">
    <source>
        <dbReference type="ARBA" id="ARBA00022801"/>
    </source>
</evidence>
<organism evidence="8">
    <name type="scientific">freshwater metagenome</name>
    <dbReference type="NCBI Taxonomy" id="449393"/>
    <lineage>
        <taxon>unclassified sequences</taxon>
        <taxon>metagenomes</taxon>
        <taxon>ecological metagenomes</taxon>
    </lineage>
</organism>
<gene>
    <name evidence="8" type="ORF">UFOPK1438_00764</name>
    <name evidence="9" type="ORF">UFOPK2329_00463</name>
    <name evidence="10" type="ORF">UFOPK3166_00279</name>
    <name evidence="11" type="ORF">UFOPK4035_00243</name>
    <name evidence="12" type="ORF">UFOPK4087_00252</name>
    <name evidence="13" type="ORF">UFOPK4424_00142</name>
</gene>